<dbReference type="OrthoDB" id="10250504at2759"/>
<dbReference type="STRING" id="253628.A0A0D2BCB9"/>
<dbReference type="GO" id="GO:0006352">
    <property type="term" value="P:DNA-templated transcription initiation"/>
    <property type="evidence" value="ECO:0007669"/>
    <property type="project" value="UniProtKB-UniRule"/>
</dbReference>
<name>A0A0D2BCB9_9PEZI</name>
<dbReference type="PANTHER" id="PTHR12709:SF5">
    <property type="entry name" value="DNA-DIRECTED RNA POLYMERASE I SUBUNIT RPA43"/>
    <property type="match status" value="1"/>
</dbReference>
<dbReference type="InterPro" id="IPR036898">
    <property type="entry name" value="RNA_pol_Rpb7-like_N_sf"/>
</dbReference>
<dbReference type="HOGENOM" id="CLU_660904_0_0_1"/>
<accession>A0A0D2BCB9</accession>
<evidence type="ECO:0000313" key="8">
    <source>
        <dbReference type="EMBL" id="KIW08994.1"/>
    </source>
</evidence>
<dbReference type="GeneID" id="27308865"/>
<dbReference type="Proteomes" id="UP000053259">
    <property type="component" value="Unassembled WGS sequence"/>
</dbReference>
<dbReference type="VEuPathDB" id="FungiDB:PV09_00892"/>
<dbReference type="InterPro" id="IPR045113">
    <property type="entry name" value="Rpb7-like"/>
</dbReference>
<comment type="function">
    <text evidence="5">DNA-dependent RNA polymerase which catalyzes the transcription of DNA into RNA using the four ribonucleoside triphosphates as substrates.</text>
</comment>
<feature type="compositionally biased region" description="Basic and acidic residues" evidence="6">
    <location>
        <begin position="66"/>
        <end position="76"/>
    </location>
</feature>
<feature type="region of interest" description="Disordered" evidence="6">
    <location>
        <begin position="1"/>
        <end position="91"/>
    </location>
</feature>
<keyword evidence="3 5" id="KW-0804">Transcription</keyword>
<keyword evidence="9" id="KW-1185">Reference proteome</keyword>
<feature type="region of interest" description="Disordered" evidence="6">
    <location>
        <begin position="106"/>
        <end position="152"/>
    </location>
</feature>
<comment type="subcellular location">
    <subcellularLocation>
        <location evidence="1 5">Nucleus</location>
    </subcellularLocation>
</comment>
<dbReference type="RefSeq" id="XP_016218863.1">
    <property type="nucleotide sequence ID" value="XM_016353710.1"/>
</dbReference>
<organism evidence="8 9">
    <name type="scientific">Verruconis gallopava</name>
    <dbReference type="NCBI Taxonomy" id="253628"/>
    <lineage>
        <taxon>Eukaryota</taxon>
        <taxon>Fungi</taxon>
        <taxon>Dikarya</taxon>
        <taxon>Ascomycota</taxon>
        <taxon>Pezizomycotina</taxon>
        <taxon>Dothideomycetes</taxon>
        <taxon>Pleosporomycetidae</taxon>
        <taxon>Venturiales</taxon>
        <taxon>Sympoventuriaceae</taxon>
        <taxon>Verruconis</taxon>
    </lineage>
</organism>
<evidence type="ECO:0000256" key="6">
    <source>
        <dbReference type="SAM" id="MobiDB-lite"/>
    </source>
</evidence>
<dbReference type="EMBL" id="KN847530">
    <property type="protein sequence ID" value="KIW08994.1"/>
    <property type="molecule type" value="Genomic_DNA"/>
</dbReference>
<dbReference type="Pfam" id="PF17875">
    <property type="entry name" value="RPA43_OB"/>
    <property type="match status" value="1"/>
</dbReference>
<dbReference type="GO" id="GO:0006362">
    <property type="term" value="P:transcription elongation by RNA polymerase I"/>
    <property type="evidence" value="ECO:0007669"/>
    <property type="project" value="TreeGrafter"/>
</dbReference>
<evidence type="ECO:0000313" key="9">
    <source>
        <dbReference type="Proteomes" id="UP000053259"/>
    </source>
</evidence>
<dbReference type="PANTHER" id="PTHR12709">
    <property type="entry name" value="DNA-DIRECTED RNA POLYMERASE II, III"/>
    <property type="match status" value="1"/>
</dbReference>
<keyword evidence="2 5" id="KW-0240">DNA-directed RNA polymerase</keyword>
<proteinExistence type="predicted"/>
<evidence type="ECO:0000256" key="3">
    <source>
        <dbReference type="ARBA" id="ARBA00023163"/>
    </source>
</evidence>
<dbReference type="Gene3D" id="3.30.1490.120">
    <property type="entry name" value="RNA polymerase Rpb7-like, N-terminal domain"/>
    <property type="match status" value="1"/>
</dbReference>
<sequence length="416" mass="46063">MSTATATPLSHKKTKSKVKESKHSNATPEERDRANQFSEQLLSGSRTAHLNGDTISKNGKPSKKRQREELTPDGERVASPSKKQRNSITDAEASTEAFLAEKLNGDMAHESLSKSRRRSHGVSGREAETSQLVEGSRSQSGNAQELPLSRKVPGLPAELESPFVTTTASFKVTIPPVAQLYPLEGALAHYISPLLLTWHPQLDGIILAYNNAKLHTCPPLARTIKDEEDQPMAQAIDECAAPYIWLTLDALVFQPKKGLELEGYLNLQNESHITLILWNFFTVTIDYKHLPKSWVWQEYYEENGKLIADREVAEGGDKPMRRSDEQWGAWYDGQGNAISGLLRFRIRDWDCAPPGANGEGSFLSLSGSMLTIDEERQLEACMKEENRLRREASAGPRARTPLASAMKGGTSGRAGR</sequence>
<dbReference type="AlphaFoldDB" id="A0A0D2BCB9"/>
<evidence type="ECO:0000256" key="5">
    <source>
        <dbReference type="RuleBase" id="RU369086"/>
    </source>
</evidence>
<keyword evidence="4 5" id="KW-0539">Nucleus</keyword>
<reference evidence="8 9" key="1">
    <citation type="submission" date="2015-01" db="EMBL/GenBank/DDBJ databases">
        <title>The Genome Sequence of Ochroconis gallopava CBS43764.</title>
        <authorList>
            <consortium name="The Broad Institute Genomics Platform"/>
            <person name="Cuomo C."/>
            <person name="de Hoog S."/>
            <person name="Gorbushina A."/>
            <person name="Stielow B."/>
            <person name="Teixiera M."/>
            <person name="Abouelleil A."/>
            <person name="Chapman S.B."/>
            <person name="Priest M."/>
            <person name="Young S.K."/>
            <person name="Wortman J."/>
            <person name="Nusbaum C."/>
            <person name="Birren B."/>
        </authorList>
    </citation>
    <scope>NUCLEOTIDE SEQUENCE [LARGE SCALE GENOMIC DNA]</scope>
    <source>
        <strain evidence="8 9">CBS 43764</strain>
    </source>
</reference>
<dbReference type="InParanoid" id="A0A0D2BCB9"/>
<feature type="compositionally biased region" description="Basic and acidic residues" evidence="6">
    <location>
        <begin position="17"/>
        <end position="34"/>
    </location>
</feature>
<feature type="region of interest" description="Disordered" evidence="6">
    <location>
        <begin position="387"/>
        <end position="416"/>
    </location>
</feature>
<feature type="compositionally biased region" description="Polar residues" evidence="6">
    <location>
        <begin position="129"/>
        <end position="143"/>
    </location>
</feature>
<feature type="compositionally biased region" description="Polar residues" evidence="6">
    <location>
        <begin position="35"/>
        <end position="59"/>
    </location>
</feature>
<evidence type="ECO:0000256" key="2">
    <source>
        <dbReference type="ARBA" id="ARBA00022478"/>
    </source>
</evidence>
<feature type="domain" description="RPA43 OB" evidence="7">
    <location>
        <begin position="255"/>
        <end position="370"/>
    </location>
</feature>
<gene>
    <name evidence="8" type="ORF">PV09_00892</name>
</gene>
<dbReference type="GO" id="GO:0005736">
    <property type="term" value="C:RNA polymerase I complex"/>
    <property type="evidence" value="ECO:0007669"/>
    <property type="project" value="TreeGrafter"/>
</dbReference>
<dbReference type="InterPro" id="IPR041178">
    <property type="entry name" value="RPA43_OB"/>
</dbReference>
<evidence type="ECO:0000256" key="1">
    <source>
        <dbReference type="ARBA" id="ARBA00004123"/>
    </source>
</evidence>
<dbReference type="Gene3D" id="2.40.50.1060">
    <property type="match status" value="1"/>
</dbReference>
<protein>
    <recommendedName>
        <fullName evidence="5">DNA-directed RNA polymerase subunit</fullName>
    </recommendedName>
</protein>
<evidence type="ECO:0000256" key="4">
    <source>
        <dbReference type="ARBA" id="ARBA00023242"/>
    </source>
</evidence>
<evidence type="ECO:0000259" key="7">
    <source>
        <dbReference type="Pfam" id="PF17875"/>
    </source>
</evidence>